<evidence type="ECO:0000313" key="2">
    <source>
        <dbReference type="EMBL" id="KAF2768787.1"/>
    </source>
</evidence>
<dbReference type="OrthoDB" id="194358at2759"/>
<sequence>MCFRSSLRRKVPLTSTRKLPPEEKRKGQRLADTLDPLLGASEIRLIKLKAGEDNERIAIEVQSFDLNRDYIPDFCALSYTWKAGDCSIDGPRNACAFVSHEDTLYEISGYLHLALGFLRNPDVDIWFRIDQRCVRQEDADEKSGQIPLMQSIYRRATCGVKAWLGAEEAFVPSLLQYMSWVVGTRLWDSQRFKIGDDLDFARGECLGEGIRALVGFLAKPWFSRLWVVQEAASQRERLDLHFDEFSIPFSTLITVVEYTNRLLIKANPTTSLPDNGRKTYFGFLWPCPALCALGEPGFESLQELVQKFCTWNCSVPSDKVYALLGLACDRASYASPDYSLSAPQVFRQCATT</sequence>
<accession>A0A6G1L7E0</accession>
<gene>
    <name evidence="2" type="ORF">EJ03DRAFT_111487</name>
</gene>
<name>A0A6G1L7E0_9PEZI</name>
<reference evidence="2" key="1">
    <citation type="journal article" date="2020" name="Stud. Mycol.">
        <title>101 Dothideomycetes genomes: a test case for predicting lifestyles and emergence of pathogens.</title>
        <authorList>
            <person name="Haridas S."/>
            <person name="Albert R."/>
            <person name="Binder M."/>
            <person name="Bloem J."/>
            <person name="Labutti K."/>
            <person name="Salamov A."/>
            <person name="Andreopoulos B."/>
            <person name="Baker S."/>
            <person name="Barry K."/>
            <person name="Bills G."/>
            <person name="Bluhm B."/>
            <person name="Cannon C."/>
            <person name="Castanera R."/>
            <person name="Culley D."/>
            <person name="Daum C."/>
            <person name="Ezra D."/>
            <person name="Gonzalez J."/>
            <person name="Henrissat B."/>
            <person name="Kuo A."/>
            <person name="Liang C."/>
            <person name="Lipzen A."/>
            <person name="Lutzoni F."/>
            <person name="Magnuson J."/>
            <person name="Mondo S."/>
            <person name="Nolan M."/>
            <person name="Ohm R."/>
            <person name="Pangilinan J."/>
            <person name="Park H.-J."/>
            <person name="Ramirez L."/>
            <person name="Alfaro M."/>
            <person name="Sun H."/>
            <person name="Tritt A."/>
            <person name="Yoshinaga Y."/>
            <person name="Zwiers L.-H."/>
            <person name="Turgeon B."/>
            <person name="Goodwin S."/>
            <person name="Spatafora J."/>
            <person name="Crous P."/>
            <person name="Grigoriev I."/>
        </authorList>
    </citation>
    <scope>NUCLEOTIDE SEQUENCE</scope>
    <source>
        <strain evidence="2">CBS 116005</strain>
    </source>
</reference>
<keyword evidence="3" id="KW-1185">Reference proteome</keyword>
<evidence type="ECO:0000313" key="3">
    <source>
        <dbReference type="Proteomes" id="UP000799436"/>
    </source>
</evidence>
<dbReference type="PANTHER" id="PTHR24148">
    <property type="entry name" value="ANKYRIN REPEAT DOMAIN-CONTAINING PROTEIN 39 HOMOLOG-RELATED"/>
    <property type="match status" value="1"/>
</dbReference>
<dbReference type="Proteomes" id="UP000799436">
    <property type="component" value="Unassembled WGS sequence"/>
</dbReference>
<dbReference type="Pfam" id="PF06985">
    <property type="entry name" value="HET"/>
    <property type="match status" value="1"/>
</dbReference>
<feature type="domain" description="Heterokaryon incompatibility" evidence="1">
    <location>
        <begin position="74"/>
        <end position="230"/>
    </location>
</feature>
<proteinExistence type="predicted"/>
<evidence type="ECO:0000259" key="1">
    <source>
        <dbReference type="Pfam" id="PF06985"/>
    </source>
</evidence>
<dbReference type="EMBL" id="ML995840">
    <property type="protein sequence ID" value="KAF2768787.1"/>
    <property type="molecule type" value="Genomic_DNA"/>
</dbReference>
<dbReference type="AlphaFoldDB" id="A0A6G1L7E0"/>
<organism evidence="2 3">
    <name type="scientific">Teratosphaeria nubilosa</name>
    <dbReference type="NCBI Taxonomy" id="161662"/>
    <lineage>
        <taxon>Eukaryota</taxon>
        <taxon>Fungi</taxon>
        <taxon>Dikarya</taxon>
        <taxon>Ascomycota</taxon>
        <taxon>Pezizomycotina</taxon>
        <taxon>Dothideomycetes</taxon>
        <taxon>Dothideomycetidae</taxon>
        <taxon>Mycosphaerellales</taxon>
        <taxon>Teratosphaeriaceae</taxon>
        <taxon>Teratosphaeria</taxon>
    </lineage>
</organism>
<dbReference type="InterPro" id="IPR052895">
    <property type="entry name" value="HetReg/Transcr_Mod"/>
</dbReference>
<dbReference type="PANTHER" id="PTHR24148:SF64">
    <property type="entry name" value="HETEROKARYON INCOMPATIBILITY DOMAIN-CONTAINING PROTEIN"/>
    <property type="match status" value="1"/>
</dbReference>
<protein>
    <recommendedName>
        <fullName evidence="1">Heterokaryon incompatibility domain-containing protein</fullName>
    </recommendedName>
</protein>
<dbReference type="InterPro" id="IPR010730">
    <property type="entry name" value="HET"/>
</dbReference>